<dbReference type="InterPro" id="IPR005632">
    <property type="entry name" value="Chaperone_Skp"/>
</dbReference>
<dbReference type="GO" id="GO:0051082">
    <property type="term" value="F:unfolded protein binding"/>
    <property type="evidence" value="ECO:0007669"/>
    <property type="project" value="InterPro"/>
</dbReference>
<evidence type="ECO:0000256" key="1">
    <source>
        <dbReference type="SAM" id="Coils"/>
    </source>
</evidence>
<accession>A0A537LCK9</accession>
<dbReference type="SMART" id="SM00935">
    <property type="entry name" value="OmpH"/>
    <property type="match status" value="1"/>
</dbReference>
<evidence type="ECO:0000313" key="3">
    <source>
        <dbReference type="Proteomes" id="UP000319353"/>
    </source>
</evidence>
<keyword evidence="1" id="KW-0175">Coiled coil</keyword>
<protein>
    <recommendedName>
        <fullName evidence="4">OmpH family outer membrane protein</fullName>
    </recommendedName>
</protein>
<feature type="coiled-coil region" evidence="1">
    <location>
        <begin position="146"/>
        <end position="213"/>
    </location>
</feature>
<organism evidence="2 3">
    <name type="scientific">Candidatus Segetimicrobium genomatis</name>
    <dbReference type="NCBI Taxonomy" id="2569760"/>
    <lineage>
        <taxon>Bacteria</taxon>
        <taxon>Bacillati</taxon>
        <taxon>Candidatus Sysuimicrobiota</taxon>
        <taxon>Candidatus Sysuimicrobiia</taxon>
        <taxon>Candidatus Sysuimicrobiales</taxon>
        <taxon>Candidatus Segetimicrobiaceae</taxon>
        <taxon>Candidatus Segetimicrobium</taxon>
    </lineage>
</organism>
<dbReference type="AlphaFoldDB" id="A0A537LCK9"/>
<feature type="coiled-coil region" evidence="1">
    <location>
        <begin position="301"/>
        <end position="328"/>
    </location>
</feature>
<evidence type="ECO:0008006" key="4">
    <source>
        <dbReference type="Google" id="ProtNLM"/>
    </source>
</evidence>
<dbReference type="Proteomes" id="UP000319353">
    <property type="component" value="Unassembled WGS sequence"/>
</dbReference>
<comment type="caution">
    <text evidence="2">The sequence shown here is derived from an EMBL/GenBank/DDBJ whole genome shotgun (WGS) entry which is preliminary data.</text>
</comment>
<name>A0A537LCK9_9BACT</name>
<sequence length="372" mass="42023">MSHQDAALSTARAWLLLALAAVLVGGCRGRVQSTSAPVAETRVGVVDLQVVTRAHPRWQQLDAVVKQLQDVQAQLAVLPPAPAMPEADVRRALDEEARRLQGELDKELAFLKQDGERRLQAFADELRSEHASKIEQIRRELEAQGDREIVARRDELRAQLRAAEQQIRDEYRYPLLNLRLRAEVAGLTSEEEAKQLQQQVQALQDEREQRLAAQAGETQKAFTEFQKSKEDEVNTKLKAAQDVMQAEGQRRLQTRQQEVQAELRQAAVALDETFRARLERRRRELLAAAEGQPSGRQGTYVESLGERNRRLRAELVSLQEQRARLEDSIVAEVKIEVAAIAQDRKLDVVLTRLVANVAGIDITTDVIQKLKR</sequence>
<reference evidence="2 3" key="1">
    <citation type="journal article" date="2019" name="Nat. Microbiol.">
        <title>Mediterranean grassland soil C-N compound turnover is dependent on rainfall and depth, and is mediated by genomically divergent microorganisms.</title>
        <authorList>
            <person name="Diamond S."/>
            <person name="Andeer P.F."/>
            <person name="Li Z."/>
            <person name="Crits-Christoph A."/>
            <person name="Burstein D."/>
            <person name="Anantharaman K."/>
            <person name="Lane K.R."/>
            <person name="Thomas B.C."/>
            <person name="Pan C."/>
            <person name="Northen T.R."/>
            <person name="Banfield J.F."/>
        </authorList>
    </citation>
    <scope>NUCLEOTIDE SEQUENCE [LARGE SCALE GENOMIC DNA]</scope>
    <source>
        <strain evidence="2">NP_4</strain>
    </source>
</reference>
<evidence type="ECO:0000313" key="2">
    <source>
        <dbReference type="EMBL" id="TMJ05656.1"/>
    </source>
</evidence>
<dbReference type="EMBL" id="VBAL01000025">
    <property type="protein sequence ID" value="TMJ05656.1"/>
    <property type="molecule type" value="Genomic_DNA"/>
</dbReference>
<gene>
    <name evidence="2" type="ORF">E6H01_02810</name>
</gene>
<proteinExistence type="predicted"/>